<evidence type="ECO:0000313" key="8">
    <source>
        <dbReference type="Proteomes" id="UP001500185"/>
    </source>
</evidence>
<accession>A0ABN1K042</accession>
<keyword evidence="2" id="KW-1003">Cell membrane</keyword>
<evidence type="ECO:0000256" key="3">
    <source>
        <dbReference type="ARBA" id="ARBA00022692"/>
    </source>
</evidence>
<feature type="transmembrane region" description="Helical" evidence="6">
    <location>
        <begin position="338"/>
        <end position="359"/>
    </location>
</feature>
<feature type="transmembrane region" description="Helical" evidence="6">
    <location>
        <begin position="391"/>
        <end position="411"/>
    </location>
</feature>
<evidence type="ECO:0000256" key="5">
    <source>
        <dbReference type="ARBA" id="ARBA00023136"/>
    </source>
</evidence>
<feature type="transmembrane region" description="Helical" evidence="6">
    <location>
        <begin position="366"/>
        <end position="385"/>
    </location>
</feature>
<evidence type="ECO:0000256" key="2">
    <source>
        <dbReference type="ARBA" id="ARBA00022475"/>
    </source>
</evidence>
<feature type="transmembrane region" description="Helical" evidence="6">
    <location>
        <begin position="23"/>
        <end position="49"/>
    </location>
</feature>
<feature type="transmembrane region" description="Helical" evidence="6">
    <location>
        <begin position="94"/>
        <end position="117"/>
    </location>
</feature>
<dbReference type="RefSeq" id="WP_224455393.1">
    <property type="nucleotide sequence ID" value="NZ_BAAAGG010000001.1"/>
</dbReference>
<feature type="transmembrane region" description="Helical" evidence="6">
    <location>
        <begin position="300"/>
        <end position="318"/>
    </location>
</feature>
<organism evidence="7 8">
    <name type="scientific">Psychroflexus lacisalsi</name>
    <dbReference type="NCBI Taxonomy" id="503928"/>
    <lineage>
        <taxon>Bacteria</taxon>
        <taxon>Pseudomonadati</taxon>
        <taxon>Bacteroidota</taxon>
        <taxon>Flavobacteriia</taxon>
        <taxon>Flavobacteriales</taxon>
        <taxon>Flavobacteriaceae</taxon>
        <taxon>Psychroflexus</taxon>
    </lineage>
</organism>
<reference evidence="7 8" key="1">
    <citation type="journal article" date="2019" name="Int. J. Syst. Evol. Microbiol.">
        <title>The Global Catalogue of Microorganisms (GCM) 10K type strain sequencing project: providing services to taxonomists for standard genome sequencing and annotation.</title>
        <authorList>
            <consortium name="The Broad Institute Genomics Platform"/>
            <consortium name="The Broad Institute Genome Sequencing Center for Infectious Disease"/>
            <person name="Wu L."/>
            <person name="Ma J."/>
        </authorList>
    </citation>
    <scope>NUCLEOTIDE SEQUENCE [LARGE SCALE GENOMIC DNA]</scope>
    <source>
        <strain evidence="7 8">JCM 16231</strain>
    </source>
</reference>
<feature type="transmembrane region" description="Helical" evidence="6">
    <location>
        <begin position="160"/>
        <end position="179"/>
    </location>
</feature>
<keyword evidence="3 6" id="KW-0812">Transmembrane</keyword>
<gene>
    <name evidence="7" type="ORF">GCM10009433_00330</name>
</gene>
<evidence type="ECO:0000256" key="6">
    <source>
        <dbReference type="SAM" id="Phobius"/>
    </source>
</evidence>
<evidence type="ECO:0000256" key="1">
    <source>
        <dbReference type="ARBA" id="ARBA00004651"/>
    </source>
</evidence>
<dbReference type="InterPro" id="IPR002797">
    <property type="entry name" value="Polysacc_synth"/>
</dbReference>
<keyword evidence="4 6" id="KW-1133">Transmembrane helix</keyword>
<feature type="transmembrane region" description="Helical" evidence="6">
    <location>
        <begin position="185"/>
        <end position="209"/>
    </location>
</feature>
<comment type="caution">
    <text evidence="7">The sequence shown here is derived from an EMBL/GenBank/DDBJ whole genome shotgun (WGS) entry which is preliminary data.</text>
</comment>
<dbReference type="EMBL" id="BAAAGG010000001">
    <property type="protein sequence ID" value="GAA0750915.1"/>
    <property type="molecule type" value="Genomic_DNA"/>
</dbReference>
<dbReference type="PANTHER" id="PTHR30250:SF11">
    <property type="entry name" value="O-ANTIGEN TRANSPORTER-RELATED"/>
    <property type="match status" value="1"/>
</dbReference>
<feature type="transmembrane region" description="Helical" evidence="6">
    <location>
        <begin position="258"/>
        <end position="280"/>
    </location>
</feature>
<proteinExistence type="predicted"/>
<dbReference type="Pfam" id="PF01943">
    <property type="entry name" value="Polysacc_synt"/>
    <property type="match status" value="1"/>
</dbReference>
<sequence length="442" mass="50773">MELRHLNKATLHKLTNSELMRGMFIYSFGSLGSKAINLAIYPLLTFYLIKSELGYYDLIINTIYLVMPIATFQVSDGIFRFLLTSKLKEERVKIISNGIKLILYSTLIILSTLYLIINFEPSIIHGEFVFFMAFLFSINISTKQIVRGIKKNKNYVISDILYSFMFVFLLVLSLVVFGFGIKGVFYSFISANFISICYLWFSTNLFEYVEKNFNLNKSVCKDLLTYSLPLIPNSLSWWLVASANTWIIFLFIGLEGNGIYAIAFKFSSVIYLLNKIFSLAWQDKVILQSEGENKAYNSRVFNYLLFFLFSLAIIIILISRPILRFAVSVDYYEAWKYIPWLILGTVFANVSAYFGAFYLKWKKTNKIFITTLIGSGASVLLSLVLTKYFGLTGASLSIFLGFSLISILRYYDTKARLNLKFSPFLLIPLTLLFIVVILTYTL</sequence>
<feature type="transmembrane region" description="Helical" evidence="6">
    <location>
        <begin position="230"/>
        <end position="252"/>
    </location>
</feature>
<protein>
    <submittedName>
        <fullName evidence="7">Oligosaccharide flippase family protein</fullName>
    </submittedName>
</protein>
<keyword evidence="5 6" id="KW-0472">Membrane</keyword>
<keyword evidence="8" id="KW-1185">Reference proteome</keyword>
<feature type="transmembrane region" description="Helical" evidence="6">
    <location>
        <begin position="423"/>
        <end position="441"/>
    </location>
</feature>
<evidence type="ECO:0000313" key="7">
    <source>
        <dbReference type="EMBL" id="GAA0750915.1"/>
    </source>
</evidence>
<dbReference type="Proteomes" id="UP001500185">
    <property type="component" value="Unassembled WGS sequence"/>
</dbReference>
<evidence type="ECO:0000256" key="4">
    <source>
        <dbReference type="ARBA" id="ARBA00022989"/>
    </source>
</evidence>
<dbReference type="PANTHER" id="PTHR30250">
    <property type="entry name" value="PST FAMILY PREDICTED COLANIC ACID TRANSPORTER"/>
    <property type="match status" value="1"/>
</dbReference>
<name>A0ABN1K042_9FLAO</name>
<feature type="transmembrane region" description="Helical" evidence="6">
    <location>
        <begin position="55"/>
        <end position="74"/>
    </location>
</feature>
<comment type="subcellular location">
    <subcellularLocation>
        <location evidence="1">Cell membrane</location>
        <topology evidence="1">Multi-pass membrane protein</topology>
    </subcellularLocation>
</comment>
<feature type="transmembrane region" description="Helical" evidence="6">
    <location>
        <begin position="123"/>
        <end position="140"/>
    </location>
</feature>
<dbReference type="InterPro" id="IPR050833">
    <property type="entry name" value="Poly_Biosynth_Transport"/>
</dbReference>